<gene>
    <name evidence="1" type="ORF">LQ567_12480</name>
</gene>
<accession>A0ABS8PR72</accession>
<evidence type="ECO:0000313" key="2">
    <source>
        <dbReference type="Proteomes" id="UP001199816"/>
    </source>
</evidence>
<keyword evidence="2" id="KW-1185">Reference proteome</keyword>
<comment type="caution">
    <text evidence="1">The sequence shown here is derived from an EMBL/GenBank/DDBJ whole genome shotgun (WGS) entry which is preliminary data.</text>
</comment>
<organism evidence="1 2">
    <name type="scientific">Niabella pedocola</name>
    <dbReference type="NCBI Taxonomy" id="1752077"/>
    <lineage>
        <taxon>Bacteria</taxon>
        <taxon>Pseudomonadati</taxon>
        <taxon>Bacteroidota</taxon>
        <taxon>Chitinophagia</taxon>
        <taxon>Chitinophagales</taxon>
        <taxon>Chitinophagaceae</taxon>
        <taxon>Niabella</taxon>
    </lineage>
</organism>
<name>A0ABS8PR72_9BACT</name>
<evidence type="ECO:0000313" key="1">
    <source>
        <dbReference type="EMBL" id="MCD2423583.1"/>
    </source>
</evidence>
<reference evidence="1 2" key="1">
    <citation type="submission" date="2021-11" db="EMBL/GenBank/DDBJ databases">
        <title>Genomic of Niabella pedocola.</title>
        <authorList>
            <person name="Wu T."/>
        </authorList>
    </citation>
    <scope>NUCLEOTIDE SEQUENCE [LARGE SCALE GENOMIC DNA]</scope>
    <source>
        <strain evidence="1 2">JCM 31011</strain>
    </source>
</reference>
<proteinExistence type="predicted"/>
<sequence>MFLLPIIIIAITTGLLVFLLLSRGDKAVHQKEDREKARAELASARAVYEQVETRLFDIIENKIDRKYTREIREGEVTIGMPAEFLLMAWGHPAEIKAQAGEETWIYPQEKNAAQTGITEVQILNKKVLSWKDN</sequence>
<dbReference type="EMBL" id="JAJNEC010000005">
    <property type="protein sequence ID" value="MCD2423583.1"/>
    <property type="molecule type" value="Genomic_DNA"/>
</dbReference>
<protein>
    <submittedName>
        <fullName evidence="1">Uncharacterized protein</fullName>
    </submittedName>
</protein>
<dbReference type="RefSeq" id="WP_231004844.1">
    <property type="nucleotide sequence ID" value="NZ_JAJNEC010000005.1"/>
</dbReference>
<dbReference type="Proteomes" id="UP001199816">
    <property type="component" value="Unassembled WGS sequence"/>
</dbReference>